<protein>
    <submittedName>
        <fullName evidence="4">Transposase</fullName>
    </submittedName>
</protein>
<dbReference type="GO" id="GO:0003677">
    <property type="term" value="F:DNA binding"/>
    <property type="evidence" value="ECO:0007669"/>
    <property type="project" value="UniProtKB-KW"/>
</dbReference>
<dbReference type="Proteomes" id="UP000600774">
    <property type="component" value="Unassembled WGS sequence"/>
</dbReference>
<evidence type="ECO:0000313" key="5">
    <source>
        <dbReference type="Proteomes" id="UP000600774"/>
    </source>
</evidence>
<feature type="domain" description="Cas12f1-like TNB" evidence="3">
    <location>
        <begin position="394"/>
        <end position="457"/>
    </location>
</feature>
<evidence type="ECO:0000256" key="1">
    <source>
        <dbReference type="ARBA" id="ARBA00023125"/>
    </source>
</evidence>
<dbReference type="PANTHER" id="PTHR30405:SF11">
    <property type="entry name" value="RNA-GUIDED DNA ENDONUCLEASE RV2885C-RELATED"/>
    <property type="match status" value="1"/>
</dbReference>
<dbReference type="InterPro" id="IPR051399">
    <property type="entry name" value="RNA-guided_DNA_endo/Transpos"/>
</dbReference>
<dbReference type="OMA" id="FAWEVCQ"/>
<dbReference type="RefSeq" id="WP_011022652.1">
    <property type="nucleotide sequence ID" value="NZ_DUJU01000020.1"/>
</dbReference>
<dbReference type="AlphaFoldDB" id="A0A832W8H9"/>
<evidence type="ECO:0000313" key="4">
    <source>
        <dbReference type="EMBL" id="HIH92796.1"/>
    </source>
</evidence>
<feature type="compositionally biased region" description="Low complexity" evidence="2">
    <location>
        <begin position="47"/>
        <end position="57"/>
    </location>
</feature>
<comment type="caution">
    <text evidence="4">The sequence shown here is derived from an EMBL/GenBank/DDBJ whole genome shotgun (WGS) entry which is preliminary data.</text>
</comment>
<sequence>MLLTYKIKHNRDFSEELRKARKVAEFCIEHRAQNRTLEPPPIQRTGSSGPQLSPSSLPLSSPFPLLSSALSPSSASPSSFPLSVSSAKSSNDSSISSSTHPFSDSLPGADSFSGKDSLFPADVRHIGLRSTISGQIIRKYSRNRDLKSMKNVKLIVPSKAVNVDREEKTLEIPCLKLLLDYHFSSNFKKISQIEIDNVYAYVAVVFQDEKPDSTGRYIGVDLNTKGHIAVVADPESGKVWKFGKMRYHTHKKYENIKKRLYTKGKYKRLKAVKKREKNIVKDLNHKISRKIVDLALYSGCGIKLENLKGVKKLNGKAESVGKGRNKKSVEKKKNQNVGRSRSEEMNKEVIKTENEIKAEIKTKIETKNKTKTRRENKAKKHIWSNEYSLNSWSFHQLQQFIEYKARLQGVEVVYIDPHATSKRCSRCGLTGNRRSKEFECPHCGHVDHADVNAAFNIALTPKGNGQFSAERDAGKGSPDTPQKILARTLLSKRKASEKTSPYFAWEVCQFLA</sequence>
<dbReference type="EMBL" id="DUJU01000020">
    <property type="protein sequence ID" value="HIH92796.1"/>
    <property type="molecule type" value="Genomic_DNA"/>
</dbReference>
<dbReference type="Pfam" id="PF07282">
    <property type="entry name" value="Cas12f1-like_TNB"/>
    <property type="match status" value="1"/>
</dbReference>
<gene>
    <name evidence="4" type="ORF">HA338_01730</name>
</gene>
<keyword evidence="1" id="KW-0238">DNA-binding</keyword>
<accession>A0A832W8H9</accession>
<proteinExistence type="predicted"/>
<feature type="region of interest" description="Disordered" evidence="2">
    <location>
        <begin position="34"/>
        <end position="57"/>
    </location>
</feature>
<organism evidence="4 5">
    <name type="scientific">Methanosarcina acetivorans</name>
    <dbReference type="NCBI Taxonomy" id="2214"/>
    <lineage>
        <taxon>Archaea</taxon>
        <taxon>Methanobacteriati</taxon>
        <taxon>Methanobacteriota</taxon>
        <taxon>Stenosarchaea group</taxon>
        <taxon>Methanomicrobia</taxon>
        <taxon>Methanosarcinales</taxon>
        <taxon>Methanosarcinaceae</taxon>
        <taxon>Methanosarcina</taxon>
    </lineage>
</organism>
<reference evidence="4" key="1">
    <citation type="journal article" date="2020" name="bioRxiv">
        <title>A rank-normalized archaeal taxonomy based on genome phylogeny resolves widespread incomplete and uneven classifications.</title>
        <authorList>
            <person name="Rinke C."/>
            <person name="Chuvochina M."/>
            <person name="Mussig A.J."/>
            <person name="Chaumeil P.-A."/>
            <person name="Waite D.W."/>
            <person name="Whitman W.B."/>
            <person name="Parks D.H."/>
            <person name="Hugenholtz P."/>
        </authorList>
    </citation>
    <scope>NUCLEOTIDE SEQUENCE</scope>
    <source>
        <strain evidence="4">UBA8876</strain>
    </source>
</reference>
<dbReference type="PANTHER" id="PTHR30405">
    <property type="entry name" value="TRANSPOSASE"/>
    <property type="match status" value="1"/>
</dbReference>
<evidence type="ECO:0000256" key="2">
    <source>
        <dbReference type="SAM" id="MobiDB-lite"/>
    </source>
</evidence>
<feature type="region of interest" description="Disordered" evidence="2">
    <location>
        <begin position="316"/>
        <end position="346"/>
    </location>
</feature>
<evidence type="ECO:0000259" key="3">
    <source>
        <dbReference type="Pfam" id="PF07282"/>
    </source>
</evidence>
<dbReference type="GeneID" id="1474585"/>
<name>A0A832W8H9_9EURY</name>
<dbReference type="InterPro" id="IPR010095">
    <property type="entry name" value="Cas12f1-like_TNB"/>
</dbReference>